<evidence type="ECO:0000313" key="1">
    <source>
        <dbReference type="EnsemblMetazoa" id="BGLB019159-PA"/>
    </source>
</evidence>
<dbReference type="VEuPathDB" id="VectorBase:BGLAX_034299"/>
<dbReference type="Proteomes" id="UP000076420">
    <property type="component" value="Unassembled WGS sequence"/>
</dbReference>
<dbReference type="EnsemblMetazoa" id="BGLB019159-RA">
    <property type="protein sequence ID" value="BGLB019159-PA"/>
    <property type="gene ID" value="BGLB019159"/>
</dbReference>
<proteinExistence type="predicted"/>
<evidence type="ECO:0000313" key="2">
    <source>
        <dbReference type="Proteomes" id="UP000076420"/>
    </source>
</evidence>
<protein>
    <submittedName>
        <fullName evidence="1">Uncharacterized protein</fullName>
    </submittedName>
</protein>
<gene>
    <name evidence="1" type="primary">106080115</name>
</gene>
<sequence length="109" mass="12275">MMASSLRRLPTPAEVDRITAVGEALQIMRDFSIPLPTDRNFSLERAKLIIKSFISNRPSNIPGQPNIDTVSSAIKEDASTRKHLRDLYMAAEEYFSKLPKPFQAEQGKI</sequence>
<organism evidence="1 2">
    <name type="scientific">Biomphalaria glabrata</name>
    <name type="common">Bloodfluke planorb</name>
    <name type="synonym">Freshwater snail</name>
    <dbReference type="NCBI Taxonomy" id="6526"/>
    <lineage>
        <taxon>Eukaryota</taxon>
        <taxon>Metazoa</taxon>
        <taxon>Spiralia</taxon>
        <taxon>Lophotrochozoa</taxon>
        <taxon>Mollusca</taxon>
        <taxon>Gastropoda</taxon>
        <taxon>Heterobranchia</taxon>
        <taxon>Euthyneura</taxon>
        <taxon>Panpulmonata</taxon>
        <taxon>Hygrophila</taxon>
        <taxon>Lymnaeoidea</taxon>
        <taxon>Planorbidae</taxon>
        <taxon>Biomphalaria</taxon>
    </lineage>
</organism>
<reference evidence="1" key="1">
    <citation type="submission" date="2020-05" db="UniProtKB">
        <authorList>
            <consortium name="EnsemblMetazoa"/>
        </authorList>
    </citation>
    <scope>IDENTIFICATION</scope>
    <source>
        <strain evidence="1">BB02</strain>
    </source>
</reference>
<dbReference type="VEuPathDB" id="VectorBase:BGLB019159"/>
<accession>A0A2C9KG57</accession>
<dbReference type="KEGG" id="bgt:106080115"/>
<name>A0A2C9KG57_BIOGL</name>
<dbReference type="AlphaFoldDB" id="A0A2C9KG57"/>